<proteinExistence type="predicted"/>
<evidence type="ECO:0000256" key="3">
    <source>
        <dbReference type="ARBA" id="ARBA00022989"/>
    </source>
</evidence>
<dbReference type="InterPro" id="IPR013525">
    <property type="entry name" value="ABC2_TM"/>
</dbReference>
<keyword evidence="4 5" id="KW-0472">Membrane</keyword>
<dbReference type="EMBL" id="JBHUEE010000005">
    <property type="protein sequence ID" value="MFD1718214.1"/>
    <property type="molecule type" value="Genomic_DNA"/>
</dbReference>
<evidence type="ECO:0000256" key="4">
    <source>
        <dbReference type="ARBA" id="ARBA00023136"/>
    </source>
</evidence>
<evidence type="ECO:0000256" key="1">
    <source>
        <dbReference type="ARBA" id="ARBA00004141"/>
    </source>
</evidence>
<evidence type="ECO:0000259" key="6">
    <source>
        <dbReference type="Pfam" id="PF01061"/>
    </source>
</evidence>
<evidence type="ECO:0000313" key="7">
    <source>
        <dbReference type="EMBL" id="MFD1718214.1"/>
    </source>
</evidence>
<protein>
    <submittedName>
        <fullName evidence="7">ABC transporter permease</fullName>
    </submittedName>
</protein>
<dbReference type="PANTHER" id="PTHR43229">
    <property type="entry name" value="NODULATION PROTEIN J"/>
    <property type="match status" value="1"/>
</dbReference>
<organism evidence="7 8">
    <name type="scientific">Georgenia deserti</name>
    <dbReference type="NCBI Taxonomy" id="2093781"/>
    <lineage>
        <taxon>Bacteria</taxon>
        <taxon>Bacillati</taxon>
        <taxon>Actinomycetota</taxon>
        <taxon>Actinomycetes</taxon>
        <taxon>Micrococcales</taxon>
        <taxon>Bogoriellaceae</taxon>
        <taxon>Georgenia</taxon>
    </lineage>
</organism>
<evidence type="ECO:0000313" key="8">
    <source>
        <dbReference type="Proteomes" id="UP001597277"/>
    </source>
</evidence>
<feature type="transmembrane region" description="Helical" evidence="5">
    <location>
        <begin position="155"/>
        <end position="177"/>
    </location>
</feature>
<dbReference type="RefSeq" id="WP_388006065.1">
    <property type="nucleotide sequence ID" value="NZ_JBHUEE010000005.1"/>
</dbReference>
<feature type="transmembrane region" description="Helical" evidence="5">
    <location>
        <begin position="41"/>
        <end position="64"/>
    </location>
</feature>
<keyword evidence="2 5" id="KW-0812">Transmembrane</keyword>
<comment type="caution">
    <text evidence="7">The sequence shown here is derived from an EMBL/GenBank/DDBJ whole genome shotgun (WGS) entry which is preliminary data.</text>
</comment>
<accession>A0ABW4L843</accession>
<sequence length="277" mass="29072">MTATPTTSPNAGTAAVRAGRTRRLLALARAEAILLLRNKTALFNAVLLAPLLVGFFVTVGGDFLGPDPAAMVASTLTMLLSIALLMVVYYNLTTSVVARREELVLKRLRTGESTAPEILLAYALPGFAITLAQLVLAGVAGALLAEAPPLARPHWLILAVLGGTAVFALLAVASSGLTRTAETAQLTTMPLIFVALLLSGFSLPLHLMPDVVGQVAAWTPLYPVVTLAQHGFGTVLPDGTVASGALRDVAQPIACLIVWGALGVAGVRRWMRWEPRR</sequence>
<comment type="subcellular location">
    <subcellularLocation>
        <location evidence="1">Membrane</location>
        <topology evidence="1">Multi-pass membrane protein</topology>
    </subcellularLocation>
</comment>
<evidence type="ECO:0000256" key="2">
    <source>
        <dbReference type="ARBA" id="ARBA00022692"/>
    </source>
</evidence>
<feature type="transmembrane region" description="Helical" evidence="5">
    <location>
        <begin position="189"/>
        <end position="208"/>
    </location>
</feature>
<keyword evidence="3 5" id="KW-1133">Transmembrane helix</keyword>
<gene>
    <name evidence="7" type="ORF">ACFSE6_10235</name>
</gene>
<evidence type="ECO:0000256" key="5">
    <source>
        <dbReference type="SAM" id="Phobius"/>
    </source>
</evidence>
<dbReference type="PANTHER" id="PTHR43229:SF6">
    <property type="entry name" value="ABC-TYPE MULTIDRUG TRANSPORT SYSTEM, PERMEASE COMPONENT"/>
    <property type="match status" value="1"/>
</dbReference>
<dbReference type="Proteomes" id="UP001597277">
    <property type="component" value="Unassembled WGS sequence"/>
</dbReference>
<keyword evidence="8" id="KW-1185">Reference proteome</keyword>
<feature type="transmembrane region" description="Helical" evidence="5">
    <location>
        <begin position="119"/>
        <end position="143"/>
    </location>
</feature>
<reference evidence="8" key="1">
    <citation type="journal article" date="2019" name="Int. J. Syst. Evol. Microbiol.">
        <title>The Global Catalogue of Microorganisms (GCM) 10K type strain sequencing project: providing services to taxonomists for standard genome sequencing and annotation.</title>
        <authorList>
            <consortium name="The Broad Institute Genomics Platform"/>
            <consortium name="The Broad Institute Genome Sequencing Center for Infectious Disease"/>
            <person name="Wu L."/>
            <person name="Ma J."/>
        </authorList>
    </citation>
    <scope>NUCLEOTIDE SEQUENCE [LARGE SCALE GENOMIC DNA]</scope>
    <source>
        <strain evidence="8">JCM 17130</strain>
    </source>
</reference>
<feature type="domain" description="ABC-2 type transporter transmembrane" evidence="6">
    <location>
        <begin position="24"/>
        <end position="228"/>
    </location>
</feature>
<dbReference type="InterPro" id="IPR051784">
    <property type="entry name" value="Nod_factor_ABC_transporter"/>
</dbReference>
<name>A0ABW4L843_9MICO</name>
<feature type="transmembrane region" description="Helical" evidence="5">
    <location>
        <begin position="76"/>
        <end position="98"/>
    </location>
</feature>
<feature type="transmembrane region" description="Helical" evidence="5">
    <location>
        <begin position="249"/>
        <end position="267"/>
    </location>
</feature>
<dbReference type="Pfam" id="PF01061">
    <property type="entry name" value="ABC2_membrane"/>
    <property type="match status" value="1"/>
</dbReference>